<keyword evidence="3" id="KW-1185">Reference proteome</keyword>
<dbReference type="PANTHER" id="PTHR47163:SF2">
    <property type="entry name" value="SI:DKEY-17M8.2"/>
    <property type="match status" value="1"/>
</dbReference>
<dbReference type="Pfam" id="PF12762">
    <property type="entry name" value="DDE_Tnp_IS1595"/>
    <property type="match status" value="1"/>
</dbReference>
<evidence type="ECO:0000313" key="3">
    <source>
        <dbReference type="Proteomes" id="UP001249851"/>
    </source>
</evidence>
<name>A0AAD9Q5C1_ACRCE</name>
<feature type="domain" description="ISXO2-like transposase" evidence="1">
    <location>
        <begin position="178"/>
        <end position="318"/>
    </location>
</feature>
<proteinExistence type="predicted"/>
<comment type="caution">
    <text evidence="2">The sequence shown here is derived from an EMBL/GenBank/DDBJ whole genome shotgun (WGS) entry which is preliminary data.</text>
</comment>
<dbReference type="PANTHER" id="PTHR47163">
    <property type="entry name" value="DDE_TNP_IS1595 DOMAIN-CONTAINING PROTEIN"/>
    <property type="match status" value="1"/>
</dbReference>
<dbReference type="InterPro" id="IPR024445">
    <property type="entry name" value="Tnp_ISXO2-like"/>
</dbReference>
<reference evidence="2" key="1">
    <citation type="journal article" date="2023" name="G3 (Bethesda)">
        <title>Whole genome assembly and annotation of the endangered Caribbean coral Acropora cervicornis.</title>
        <authorList>
            <person name="Selwyn J.D."/>
            <person name="Vollmer S.V."/>
        </authorList>
    </citation>
    <scope>NUCLEOTIDE SEQUENCE</scope>
    <source>
        <strain evidence="2">K2</strain>
    </source>
</reference>
<dbReference type="SMART" id="SM01126">
    <property type="entry name" value="DDE_Tnp_IS1595"/>
    <property type="match status" value="1"/>
</dbReference>
<accession>A0AAD9Q5C1</accession>
<evidence type="ECO:0000259" key="1">
    <source>
        <dbReference type="SMART" id="SM01126"/>
    </source>
</evidence>
<organism evidence="2 3">
    <name type="scientific">Acropora cervicornis</name>
    <name type="common">Staghorn coral</name>
    <dbReference type="NCBI Taxonomy" id="6130"/>
    <lineage>
        <taxon>Eukaryota</taxon>
        <taxon>Metazoa</taxon>
        <taxon>Cnidaria</taxon>
        <taxon>Anthozoa</taxon>
        <taxon>Hexacorallia</taxon>
        <taxon>Scleractinia</taxon>
        <taxon>Astrocoeniina</taxon>
        <taxon>Acroporidae</taxon>
        <taxon>Acropora</taxon>
    </lineage>
</organism>
<reference evidence="2" key="2">
    <citation type="journal article" date="2023" name="Science">
        <title>Genomic signatures of disease resistance in endangered staghorn corals.</title>
        <authorList>
            <person name="Vollmer S.V."/>
            <person name="Selwyn J.D."/>
            <person name="Despard B.A."/>
            <person name="Roesel C.L."/>
        </authorList>
    </citation>
    <scope>NUCLEOTIDE SEQUENCE</scope>
    <source>
        <strain evidence="2">K2</strain>
    </source>
</reference>
<dbReference type="NCBIfam" id="NF033547">
    <property type="entry name" value="transpos_IS1595"/>
    <property type="match status" value="1"/>
</dbReference>
<sequence length="339" mass="39867">MYRVKRRAVSGVQAGCSTADLKDQGIQCSYTKGIYKRDDKENNFTSYDDLLLRYLWDRDYTLSWLKAEGLIASSRTCGTCGSDMKWEACDDRSDGYVWQCRKQINGKRHWCERSIRGSWFENANMTFEEVMKFTYLWCQDLDQWQIKKQLGIGSHAAVDWDMFCREVCEVTLFEKREKIGGPGKLVQIDESKIGKRKYHRGHVVEGQWVFGVIKEDSRKSFIETVENRTEETLLNLIREWVAPGTVIVSDGWKAYANLGKHGNIHKTVNHSIEFVNKEGFHTNKIEGHWRQMKAKLPTHGCKKEHYSSYLAEFKWRYVHHEGDLWKVFLDDVKRIYQFK</sequence>
<dbReference type="AlphaFoldDB" id="A0AAD9Q5C1"/>
<gene>
    <name evidence="2" type="ORF">P5673_023488</name>
</gene>
<dbReference type="Proteomes" id="UP001249851">
    <property type="component" value="Unassembled WGS sequence"/>
</dbReference>
<evidence type="ECO:0000313" key="2">
    <source>
        <dbReference type="EMBL" id="KAK2554844.1"/>
    </source>
</evidence>
<dbReference type="InterPro" id="IPR053164">
    <property type="entry name" value="IS1016-like_transposase"/>
</dbReference>
<protein>
    <submittedName>
        <fullName evidence="2">Transposase-like protein</fullName>
    </submittedName>
</protein>
<dbReference type="EMBL" id="JARQWQ010000066">
    <property type="protein sequence ID" value="KAK2554844.1"/>
    <property type="molecule type" value="Genomic_DNA"/>
</dbReference>